<evidence type="ECO:0000313" key="3">
    <source>
        <dbReference type="Proteomes" id="UP000748531"/>
    </source>
</evidence>
<dbReference type="Proteomes" id="UP000748531">
    <property type="component" value="Unassembled WGS sequence"/>
</dbReference>
<organism evidence="2 3">
    <name type="scientific">Paragonimus heterotremus</name>
    <dbReference type="NCBI Taxonomy" id="100268"/>
    <lineage>
        <taxon>Eukaryota</taxon>
        <taxon>Metazoa</taxon>
        <taxon>Spiralia</taxon>
        <taxon>Lophotrochozoa</taxon>
        <taxon>Platyhelminthes</taxon>
        <taxon>Trematoda</taxon>
        <taxon>Digenea</taxon>
        <taxon>Plagiorchiida</taxon>
        <taxon>Troglotremata</taxon>
        <taxon>Troglotrematidae</taxon>
        <taxon>Paragonimus</taxon>
    </lineage>
</organism>
<accession>A0A8J4ST03</accession>
<evidence type="ECO:0000256" key="1">
    <source>
        <dbReference type="SAM" id="MobiDB-lite"/>
    </source>
</evidence>
<keyword evidence="3" id="KW-1185">Reference proteome</keyword>
<dbReference type="OrthoDB" id="6246723at2759"/>
<gene>
    <name evidence="2" type="ORF">PHET_01620</name>
</gene>
<dbReference type="AlphaFoldDB" id="A0A8J4ST03"/>
<comment type="caution">
    <text evidence="2">The sequence shown here is derived from an EMBL/GenBank/DDBJ whole genome shotgun (WGS) entry which is preliminary data.</text>
</comment>
<protein>
    <submittedName>
        <fullName evidence="2">Uncharacterized protein</fullName>
    </submittedName>
</protein>
<name>A0A8J4ST03_9TREM</name>
<feature type="region of interest" description="Disordered" evidence="1">
    <location>
        <begin position="675"/>
        <end position="704"/>
    </location>
</feature>
<proteinExistence type="predicted"/>
<reference evidence="2" key="1">
    <citation type="submission" date="2019-05" db="EMBL/GenBank/DDBJ databases">
        <title>Annotation for the trematode Paragonimus heterotremus.</title>
        <authorList>
            <person name="Choi Y.-J."/>
        </authorList>
    </citation>
    <scope>NUCLEOTIDE SEQUENCE</scope>
    <source>
        <strain evidence="2">LC</strain>
    </source>
</reference>
<sequence length="778" mass="85661">MSTSTVNCGSVLHSSFASHGLGADNMGHSCDTCTNGLSKTGDIVDSLPSACRSNCLMSVTKQPFENQCNTPRTDETSYQLDSSNKAMCALTQTTLDTSQSTSWSVEQFGCEVNPHFEHSQRKQLDCTNPTVFPTPVPFSDQPIRSSRCGCSQQFVDLPTPSSSHPSLDFRVADRHPLSRAEVDVDSGLTTQPQSCHPTHIDSGVLTCLPVPESYSKEVLLLDNPRPTRIGFGTLSYELGEDLRAKEIELIERCYGGRMRAQRAARIIQNAYRDYRLRTEYARICLEKRKPDSCTSANVLAFSSKRVLTTSTRVFDDVKLLNGSCSVRSTLRSSGSLEDLVLEQAYVDWALKAATAQTSCGASTNSDSACAVGSEQTSNRFGFASSLSSHSSSESKTDGPFDSVVRTIQTKLNTGHTHCKPHTRLFPLASEPDIAYTDRCLPHFSTSSKPDKMEIDVPYRLTPPVSTRELSVGSTSTCFHSCNCIRVAPTALSCELQRRRTSPIRKLSSPTVHRRNLHEVDSPNSCKTIPSSQNIRHSPNDSVAPNVIVRPSFIRCTCYPHSEAFLCQPPQSTRIAFVSPALQPSRCQCIQCSRPSIYTHTPKVFVPSHLTPMNSASTSHRHGLITGTVTGDHPPVPSGRICSKSLVNYQTSLPTTTSNNGCAAVQISRPILVTVPSSDPHRHSSGHSRNSSFPQHQLGNNPHPLSVEQMRHNRVLIPPHCHGYQHVRSANQIRLYSPDSQVSVDQMQPISANLAKQQVRNLEKRRKRLYRIGLNIFNK</sequence>
<evidence type="ECO:0000313" key="2">
    <source>
        <dbReference type="EMBL" id="KAF5404687.1"/>
    </source>
</evidence>
<dbReference type="EMBL" id="LUCH01000628">
    <property type="protein sequence ID" value="KAF5404687.1"/>
    <property type="molecule type" value="Genomic_DNA"/>
</dbReference>
<dbReference type="PROSITE" id="PS50096">
    <property type="entry name" value="IQ"/>
    <property type="match status" value="1"/>
</dbReference>